<dbReference type="EMBL" id="VSFF01000009">
    <property type="protein sequence ID" value="TYC12517.1"/>
    <property type="molecule type" value="Genomic_DNA"/>
</dbReference>
<feature type="transmembrane region" description="Helical" evidence="7">
    <location>
        <begin position="399"/>
        <end position="418"/>
    </location>
</feature>
<feature type="transmembrane region" description="Helical" evidence="7">
    <location>
        <begin position="150"/>
        <end position="170"/>
    </location>
</feature>
<dbReference type="PANTHER" id="PTHR30509:SF9">
    <property type="entry name" value="MULTIDRUG RESISTANCE PROTEIN MDTO"/>
    <property type="match status" value="1"/>
</dbReference>
<dbReference type="InterPro" id="IPR049453">
    <property type="entry name" value="Memb_transporter_dom"/>
</dbReference>
<name>A0A5D0U366_9ACTN</name>
<evidence type="ECO:0000256" key="4">
    <source>
        <dbReference type="ARBA" id="ARBA00022989"/>
    </source>
</evidence>
<keyword evidence="2" id="KW-1003">Cell membrane</keyword>
<dbReference type="OrthoDB" id="3452755at2"/>
<feature type="transmembrane region" description="Helical" evidence="7">
    <location>
        <begin position="59"/>
        <end position="76"/>
    </location>
</feature>
<sequence length="730" mass="76892">MIKIASFSARSAWRKGRERLDRAVRRGVRQATPFHGVAAGLGVGLPLLLGLLSGRPDRGTLAAIGAYLIAVAAPTGPYAARARSMAEFIVVVAVGGGLGGLLAPFPWAVVVVITATVAGAVLLGQVKPVPEFAVLFTAVRPPPTHPLENMALMALGGLWVAVILLSPWPFRRLRPLGGALGAVADAVAAMLDAAADGLREPATGAADWEDRRKKAAAAMRKAATTYGLYLSGQPEAPNARPQRLLGGFRRMIHRTVGLEAQIRALTAGGALPESVPEAWRSETAAAIGALAAEARRLAADLEEARPPSGGGAAPMSPDLADQAEDVWRAAGDDRDELLNAAITEEITRSVDRLHSTLESARGAFADRSLPGPAVRVRPVARAAGAVAEVRHRSVLFQQAMRVALMVGLAMTISTAFRIRHGQWMAMTVLVTLHATYGETMSRVGQRVAGSAVGCLIAAVVLASTHSRPHAALAMTLFAVAAFTLRPLGYTYWNVFVTPLSLMLMDLSFLADWSIALRRILLIAAGGAIALVGTRVLWPRQAAREVPDRVDELLSACADLTRATAAVAEGEASRLPYGPDGPLAATRKAIDGLAELRTRMENEPDHDPGQTERLTTLIEACGRIRDRLITVAGTTGVTSGPRNPVARVLDRTADAIENAAAPGAPPSGGLDVSGLLDDLDDRLAREAHRRRAEHDLPDRTVRGLAATRRTLDGLVGDVDDLVGAVSAMPRP</sequence>
<evidence type="ECO:0000256" key="1">
    <source>
        <dbReference type="ARBA" id="ARBA00004651"/>
    </source>
</evidence>
<keyword evidence="4 7" id="KW-1133">Transmembrane helix</keyword>
<feature type="transmembrane region" description="Helical" evidence="7">
    <location>
        <begin position="443"/>
        <end position="463"/>
    </location>
</feature>
<evidence type="ECO:0000256" key="2">
    <source>
        <dbReference type="ARBA" id="ARBA00022475"/>
    </source>
</evidence>
<evidence type="ECO:0000256" key="6">
    <source>
        <dbReference type="ARBA" id="ARBA00043993"/>
    </source>
</evidence>
<keyword evidence="10" id="KW-1185">Reference proteome</keyword>
<comment type="subcellular location">
    <subcellularLocation>
        <location evidence="1">Cell membrane</location>
        <topology evidence="1">Multi-pass membrane protein</topology>
    </subcellularLocation>
</comment>
<evidence type="ECO:0000256" key="3">
    <source>
        <dbReference type="ARBA" id="ARBA00022692"/>
    </source>
</evidence>
<proteinExistence type="inferred from homology"/>
<feature type="domain" description="Integral membrane bound transporter" evidence="8">
    <location>
        <begin position="408"/>
        <end position="531"/>
    </location>
</feature>
<dbReference type="PANTHER" id="PTHR30509">
    <property type="entry name" value="P-HYDROXYBENZOIC ACID EFFLUX PUMP SUBUNIT-RELATED"/>
    <property type="match status" value="1"/>
</dbReference>
<gene>
    <name evidence="9" type="ORF">FXF65_25130</name>
</gene>
<feature type="transmembrane region" description="Helical" evidence="7">
    <location>
        <begin position="470"/>
        <end position="488"/>
    </location>
</feature>
<evidence type="ECO:0000313" key="10">
    <source>
        <dbReference type="Proteomes" id="UP000322634"/>
    </source>
</evidence>
<dbReference type="RefSeq" id="WP_148352457.1">
    <property type="nucleotide sequence ID" value="NZ_VSFF01000009.1"/>
</dbReference>
<accession>A0A5D0U366</accession>
<organism evidence="9 10">
    <name type="scientific">Actinomadura syzygii</name>
    <dbReference type="NCBI Taxonomy" id="1427538"/>
    <lineage>
        <taxon>Bacteria</taxon>
        <taxon>Bacillati</taxon>
        <taxon>Actinomycetota</taxon>
        <taxon>Actinomycetes</taxon>
        <taxon>Streptosporangiales</taxon>
        <taxon>Thermomonosporaceae</taxon>
        <taxon>Actinomadura</taxon>
    </lineage>
</organism>
<comment type="caution">
    <text evidence="9">The sequence shown here is derived from an EMBL/GenBank/DDBJ whole genome shotgun (WGS) entry which is preliminary data.</text>
</comment>
<evidence type="ECO:0000256" key="5">
    <source>
        <dbReference type="ARBA" id="ARBA00023136"/>
    </source>
</evidence>
<reference evidence="9 10" key="1">
    <citation type="submission" date="2019-08" db="EMBL/GenBank/DDBJ databases">
        <title>Actinomadura sp. nov. CYP1-5 isolated from mountain soil.</title>
        <authorList>
            <person name="Songsumanus A."/>
            <person name="Kuncharoen N."/>
            <person name="Kudo T."/>
            <person name="Yuki M."/>
            <person name="Igarashi Y."/>
            <person name="Tanasupawat S."/>
        </authorList>
    </citation>
    <scope>NUCLEOTIDE SEQUENCE [LARGE SCALE GENOMIC DNA]</scope>
    <source>
        <strain evidence="9 10">GKU157</strain>
    </source>
</reference>
<feature type="transmembrane region" description="Helical" evidence="7">
    <location>
        <begin position="34"/>
        <end position="53"/>
    </location>
</feature>
<dbReference type="Pfam" id="PF13515">
    <property type="entry name" value="FUSC_2"/>
    <property type="match status" value="1"/>
</dbReference>
<protein>
    <submittedName>
        <fullName evidence="9">FUSC family protein</fullName>
    </submittedName>
</protein>
<evidence type="ECO:0000256" key="7">
    <source>
        <dbReference type="SAM" id="Phobius"/>
    </source>
</evidence>
<keyword evidence="3 7" id="KW-0812">Transmembrane</keyword>
<dbReference type="GO" id="GO:0005886">
    <property type="term" value="C:plasma membrane"/>
    <property type="evidence" value="ECO:0007669"/>
    <property type="project" value="UniProtKB-SubCell"/>
</dbReference>
<feature type="transmembrane region" description="Helical" evidence="7">
    <location>
        <begin position="88"/>
        <end position="121"/>
    </location>
</feature>
<comment type="similarity">
    <text evidence="6">Belongs to the YccS/YhfK family.</text>
</comment>
<evidence type="ECO:0000259" key="8">
    <source>
        <dbReference type="Pfam" id="PF13515"/>
    </source>
</evidence>
<dbReference type="Proteomes" id="UP000322634">
    <property type="component" value="Unassembled WGS sequence"/>
</dbReference>
<evidence type="ECO:0000313" key="9">
    <source>
        <dbReference type="EMBL" id="TYC12517.1"/>
    </source>
</evidence>
<keyword evidence="5 7" id="KW-0472">Membrane</keyword>
<feature type="transmembrane region" description="Helical" evidence="7">
    <location>
        <begin position="519"/>
        <end position="537"/>
    </location>
</feature>
<dbReference type="AlphaFoldDB" id="A0A5D0U366"/>